<dbReference type="AlphaFoldDB" id="A0A1D1YV87"/>
<dbReference type="EMBL" id="GDJX01009427">
    <property type="protein sequence ID" value="JAT58509.1"/>
    <property type="molecule type" value="Transcribed_RNA"/>
</dbReference>
<evidence type="ECO:0000256" key="1">
    <source>
        <dbReference type="SAM" id="MobiDB-lite"/>
    </source>
</evidence>
<proteinExistence type="predicted"/>
<dbReference type="PANTHER" id="PTHR35306">
    <property type="entry name" value="BNAA03G57290D PROTEIN"/>
    <property type="match status" value="1"/>
</dbReference>
<dbReference type="EMBL" id="GDJX01002628">
    <property type="protein sequence ID" value="JAT65308.1"/>
    <property type="molecule type" value="Transcribed_RNA"/>
</dbReference>
<name>A0A1D1YV87_9ARAE</name>
<dbReference type="InterPro" id="IPR028322">
    <property type="entry name" value="PNRC-like_rgn"/>
</dbReference>
<organism evidence="2">
    <name type="scientific">Anthurium amnicola</name>
    <dbReference type="NCBI Taxonomy" id="1678845"/>
    <lineage>
        <taxon>Eukaryota</taxon>
        <taxon>Viridiplantae</taxon>
        <taxon>Streptophyta</taxon>
        <taxon>Embryophyta</taxon>
        <taxon>Tracheophyta</taxon>
        <taxon>Spermatophyta</taxon>
        <taxon>Magnoliopsida</taxon>
        <taxon>Liliopsida</taxon>
        <taxon>Araceae</taxon>
        <taxon>Pothoideae</taxon>
        <taxon>Potheae</taxon>
        <taxon>Anthurium</taxon>
    </lineage>
</organism>
<dbReference type="PANTHER" id="PTHR35306:SF1">
    <property type="entry name" value="VQ DOMAIN-CONTAINING PROTEIN"/>
    <property type="match status" value="1"/>
</dbReference>
<evidence type="ECO:0000313" key="3">
    <source>
        <dbReference type="EMBL" id="JAT65308.1"/>
    </source>
</evidence>
<dbReference type="GO" id="GO:0016071">
    <property type="term" value="P:mRNA metabolic process"/>
    <property type="evidence" value="ECO:0007669"/>
    <property type="project" value="UniProtKB-ARBA"/>
</dbReference>
<reference evidence="2" key="1">
    <citation type="submission" date="2015-07" db="EMBL/GenBank/DDBJ databases">
        <title>Transcriptome Assembly of Anthurium amnicola.</title>
        <authorList>
            <person name="Suzuki J."/>
        </authorList>
    </citation>
    <scope>NUCLEOTIDE SEQUENCE</scope>
</reference>
<evidence type="ECO:0000313" key="2">
    <source>
        <dbReference type="EMBL" id="JAT58509.1"/>
    </source>
</evidence>
<feature type="region of interest" description="Disordered" evidence="1">
    <location>
        <begin position="56"/>
        <end position="164"/>
    </location>
</feature>
<sequence length="191" mass="20730">MEMLVVVARHRGYGSRGKPQISDEFMSSTSSGFRGINCRSFQSGVGILPVPSHGLASFTSPQPAKQRSLPFHSEPPKQPRRSSTISIGPGPIMRGTSLNDDIGDSERWAGPAYSNSPPPSSLPIPKFSLRQKRTGSLELPGPSYGRKIQPLAKSAPPSPSREYSSASDFLFNIDSATQDLRRILHLDIVDD</sequence>
<gene>
    <name evidence="2" type="primary">CF132_0</name>
    <name evidence="3" type="synonym">CF132_5</name>
    <name evidence="3" type="ORF">g.64721</name>
    <name evidence="2" type="ORF">g.64722</name>
</gene>
<dbReference type="Pfam" id="PF15365">
    <property type="entry name" value="PNRC"/>
    <property type="match status" value="1"/>
</dbReference>
<protein>
    <submittedName>
        <fullName evidence="2">Uncharacterized protein C6orf132</fullName>
    </submittedName>
</protein>
<accession>A0A1D1YV87</accession>